<sequence length="229" mass="26215">MFTALKKGFKALEHGKVGRFGNDVSTPYTRRLATLHFHLFDHAFLRGLWTNLDEIAPGVWRSNQPSPRRIERYAALGIKTVVSLRGEPNLSFDMLERDACARHGITYVATRLTARAALPAADYLALLDLFETLEKPFLFHCKSGADRAGIAAALYLLQFEGVPISEARKQLSLRYMHLRSTKTGILDHILDLYGRDLDQHGAMSVREWLQNHYNPQEATRTFKRYRRFP</sequence>
<dbReference type="InterPro" id="IPR029021">
    <property type="entry name" value="Prot-tyrosine_phosphatase-like"/>
</dbReference>
<dbReference type="PROSITE" id="PS50056">
    <property type="entry name" value="TYR_PHOSPHATASE_2"/>
    <property type="match status" value="1"/>
</dbReference>
<name>A0ABP7KAJ3_9RHOB</name>
<reference evidence="4" key="1">
    <citation type="journal article" date="2019" name="Int. J. Syst. Evol. Microbiol.">
        <title>The Global Catalogue of Microorganisms (GCM) 10K type strain sequencing project: providing services to taxonomists for standard genome sequencing and annotation.</title>
        <authorList>
            <consortium name="The Broad Institute Genomics Platform"/>
            <consortium name="The Broad Institute Genome Sequencing Center for Infectious Disease"/>
            <person name="Wu L."/>
            <person name="Ma J."/>
        </authorList>
    </citation>
    <scope>NUCLEOTIDE SEQUENCE [LARGE SCALE GENOMIC DNA]</scope>
    <source>
        <strain evidence="4">JCM 17190</strain>
    </source>
</reference>
<dbReference type="Pfam" id="PF22784">
    <property type="entry name" value="PTP-SAK"/>
    <property type="match status" value="1"/>
</dbReference>
<dbReference type="RefSeq" id="WP_344846841.1">
    <property type="nucleotide sequence ID" value="NZ_BAABDF010000007.1"/>
</dbReference>
<evidence type="ECO:0000259" key="2">
    <source>
        <dbReference type="PROSITE" id="PS50056"/>
    </source>
</evidence>
<keyword evidence="4" id="KW-1185">Reference proteome</keyword>
<evidence type="ECO:0000256" key="1">
    <source>
        <dbReference type="ARBA" id="ARBA00022801"/>
    </source>
</evidence>
<accession>A0ABP7KAJ3</accession>
<evidence type="ECO:0000313" key="3">
    <source>
        <dbReference type="EMBL" id="GAA3869731.1"/>
    </source>
</evidence>
<dbReference type="SUPFAM" id="SSF52799">
    <property type="entry name" value="(Phosphotyrosine protein) phosphatases II"/>
    <property type="match status" value="1"/>
</dbReference>
<dbReference type="EMBL" id="BAABDF010000007">
    <property type="protein sequence ID" value="GAA3869731.1"/>
    <property type="molecule type" value="Genomic_DNA"/>
</dbReference>
<dbReference type="Proteomes" id="UP001399917">
    <property type="component" value="Unassembled WGS sequence"/>
</dbReference>
<gene>
    <name evidence="3" type="ORF">GCM10022404_19680</name>
</gene>
<proteinExistence type="predicted"/>
<protein>
    <submittedName>
        <fullName evidence="3">Dual specificity protein phosphatase family protein</fullName>
    </submittedName>
</protein>
<feature type="domain" description="Tyrosine specific protein phosphatases" evidence="2">
    <location>
        <begin position="121"/>
        <end position="186"/>
    </location>
</feature>
<dbReference type="InterPro" id="IPR057023">
    <property type="entry name" value="PTP-SAK"/>
</dbReference>
<dbReference type="InterPro" id="IPR000387">
    <property type="entry name" value="Tyr_Pase_dom"/>
</dbReference>
<comment type="caution">
    <text evidence="3">The sequence shown here is derived from an EMBL/GenBank/DDBJ whole genome shotgun (WGS) entry which is preliminary data.</text>
</comment>
<evidence type="ECO:0000313" key="4">
    <source>
        <dbReference type="Proteomes" id="UP001399917"/>
    </source>
</evidence>
<dbReference type="Gene3D" id="3.90.190.10">
    <property type="entry name" value="Protein tyrosine phosphatase superfamily"/>
    <property type="match status" value="1"/>
</dbReference>
<organism evidence="3 4">
    <name type="scientific">Celeribacter arenosi</name>
    <dbReference type="NCBI Taxonomy" id="792649"/>
    <lineage>
        <taxon>Bacteria</taxon>
        <taxon>Pseudomonadati</taxon>
        <taxon>Pseudomonadota</taxon>
        <taxon>Alphaproteobacteria</taxon>
        <taxon>Rhodobacterales</taxon>
        <taxon>Roseobacteraceae</taxon>
        <taxon>Celeribacter</taxon>
    </lineage>
</organism>
<keyword evidence="1" id="KW-0378">Hydrolase</keyword>